<reference evidence="1 2" key="1">
    <citation type="journal article" date="2019" name="Int. J. Syst. Evol. Microbiol.">
        <title>The Global Catalogue of Microorganisms (GCM) 10K type strain sequencing project: providing services to taxonomists for standard genome sequencing and annotation.</title>
        <authorList>
            <consortium name="The Broad Institute Genomics Platform"/>
            <consortium name="The Broad Institute Genome Sequencing Center for Infectious Disease"/>
            <person name="Wu L."/>
            <person name="Ma J."/>
        </authorList>
    </citation>
    <scope>NUCLEOTIDE SEQUENCE [LARGE SCALE GENOMIC DNA]</scope>
    <source>
        <strain evidence="1 2">JCM 15591</strain>
    </source>
</reference>
<proteinExistence type="predicted"/>
<evidence type="ECO:0000313" key="1">
    <source>
        <dbReference type="EMBL" id="GAA1760382.1"/>
    </source>
</evidence>
<protein>
    <recommendedName>
        <fullName evidence="3">NYN domain-containing protein</fullName>
    </recommendedName>
</protein>
<evidence type="ECO:0000313" key="2">
    <source>
        <dbReference type="Proteomes" id="UP001501475"/>
    </source>
</evidence>
<accession>A0ABN2KMQ1</accession>
<keyword evidence="2" id="KW-1185">Reference proteome</keyword>
<name>A0ABN2KMQ1_9MICO</name>
<dbReference type="Gene3D" id="3.40.50.1010">
    <property type="entry name" value="5'-nuclease"/>
    <property type="match status" value="1"/>
</dbReference>
<gene>
    <name evidence="1" type="ORF">GCM10009810_19850</name>
</gene>
<sequence length="122" mass="12867">MVRDAHGSDVAHATFMASVARREEKGSDVNVASHMLVDVLGGAVEAALVVSNDSDLKMPVDVVRQHIPLGPINPTKGYPAGALNAGPATGVGGHWWYQLTAADFTGHQMPTTVGRRSRPVGW</sequence>
<comment type="caution">
    <text evidence="1">The sequence shown here is derived from an EMBL/GenBank/DDBJ whole genome shotgun (WGS) entry which is preliminary data.</text>
</comment>
<dbReference type="EMBL" id="BAAAPN010000046">
    <property type="protein sequence ID" value="GAA1760382.1"/>
    <property type="molecule type" value="Genomic_DNA"/>
</dbReference>
<organism evidence="1 2">
    <name type="scientific">Nostocoides vanveenii</name>
    <dbReference type="NCBI Taxonomy" id="330835"/>
    <lineage>
        <taxon>Bacteria</taxon>
        <taxon>Bacillati</taxon>
        <taxon>Actinomycetota</taxon>
        <taxon>Actinomycetes</taxon>
        <taxon>Micrococcales</taxon>
        <taxon>Intrasporangiaceae</taxon>
        <taxon>Nostocoides</taxon>
    </lineage>
</organism>
<evidence type="ECO:0008006" key="3">
    <source>
        <dbReference type="Google" id="ProtNLM"/>
    </source>
</evidence>
<dbReference type="Proteomes" id="UP001501475">
    <property type="component" value="Unassembled WGS sequence"/>
</dbReference>